<evidence type="ECO:0000313" key="2">
    <source>
        <dbReference type="Proteomes" id="UP000024533"/>
    </source>
</evidence>
<gene>
    <name evidence="1" type="ORF">H109_07957</name>
</gene>
<dbReference type="EMBL" id="AOKY01000943">
    <property type="protein sequence ID" value="KDB20095.1"/>
    <property type="molecule type" value="Genomic_DNA"/>
</dbReference>
<dbReference type="AlphaFoldDB" id="A0A059IWV6"/>
<sequence length="119" mass="13408">MEDPSETMFRRRWAKDSRFDIWLKEQTWLSLRVLITIKLQARLSKKGGHPLVIHEEADSRTVTSVSGGLMGPEMCVGSLAGHRETTRFLRATEMESGTNQQHLSGTASEDTLNVLPILE</sequence>
<dbReference type="Proteomes" id="UP000024533">
    <property type="component" value="Unassembled WGS sequence"/>
</dbReference>
<comment type="caution">
    <text evidence="1">The sequence shown here is derived from an EMBL/GenBank/DDBJ whole genome shotgun (WGS) entry which is preliminary data.</text>
</comment>
<accession>A0A059IWV6</accession>
<evidence type="ECO:0000313" key="1">
    <source>
        <dbReference type="EMBL" id="KDB20095.1"/>
    </source>
</evidence>
<keyword evidence="2" id="KW-1185">Reference proteome</keyword>
<proteinExistence type="predicted"/>
<organism evidence="1 2">
    <name type="scientific">Trichophyton interdigitale (strain MR816)</name>
    <dbReference type="NCBI Taxonomy" id="1215338"/>
    <lineage>
        <taxon>Eukaryota</taxon>
        <taxon>Fungi</taxon>
        <taxon>Dikarya</taxon>
        <taxon>Ascomycota</taxon>
        <taxon>Pezizomycotina</taxon>
        <taxon>Eurotiomycetes</taxon>
        <taxon>Eurotiomycetidae</taxon>
        <taxon>Onygenales</taxon>
        <taxon>Arthrodermataceae</taxon>
        <taxon>Trichophyton</taxon>
    </lineage>
</organism>
<name>A0A059IWV6_TRIIM</name>
<protein>
    <submittedName>
        <fullName evidence="1">Uncharacterized protein</fullName>
    </submittedName>
</protein>
<dbReference type="HOGENOM" id="CLU_2063154_0_0_1"/>
<reference evidence="1 2" key="1">
    <citation type="submission" date="2014-02" db="EMBL/GenBank/DDBJ databases">
        <title>The Genome Sequence of Trichophyton interdigitale MR816.</title>
        <authorList>
            <consortium name="The Broad Institute Genomics Platform"/>
            <person name="Cuomo C.A."/>
            <person name="White T.C."/>
            <person name="Graser Y."/>
            <person name="Martinez-Rossi N."/>
            <person name="Heitman J."/>
            <person name="Young S.K."/>
            <person name="Zeng Q."/>
            <person name="Gargeya S."/>
            <person name="Abouelleil A."/>
            <person name="Alvarado L."/>
            <person name="Chapman S.B."/>
            <person name="Gainer-Dewar J."/>
            <person name="Goldberg J."/>
            <person name="Griggs A."/>
            <person name="Gujja S."/>
            <person name="Hansen M."/>
            <person name="Howarth C."/>
            <person name="Imamovic A."/>
            <person name="Larimer J."/>
            <person name="Martinez D."/>
            <person name="Murphy C."/>
            <person name="Pearson M.D."/>
            <person name="Persinoti G."/>
            <person name="Poon T."/>
            <person name="Priest M."/>
            <person name="Roberts A.D."/>
            <person name="Saif S."/>
            <person name="Shea T.D."/>
            <person name="Sykes S.N."/>
            <person name="Wortman J."/>
            <person name="Nusbaum C."/>
            <person name="Birren B."/>
        </authorList>
    </citation>
    <scope>NUCLEOTIDE SEQUENCE [LARGE SCALE GENOMIC DNA]</scope>
    <source>
        <strain evidence="1 2">MR816</strain>
    </source>
</reference>